<dbReference type="InterPro" id="IPR043765">
    <property type="entry name" value="DUF5711"/>
</dbReference>
<gene>
    <name evidence="3" type="ORF">E7272_12275</name>
</gene>
<keyword evidence="2" id="KW-0472">Membrane</keyword>
<evidence type="ECO:0000313" key="4">
    <source>
        <dbReference type="Proteomes" id="UP000766246"/>
    </source>
</evidence>
<name>A0A927UB88_9FIRM</name>
<keyword evidence="2" id="KW-1133">Transmembrane helix</keyword>
<dbReference type="Pfam" id="PF18975">
    <property type="entry name" value="DUF5711"/>
    <property type="match status" value="1"/>
</dbReference>
<feature type="region of interest" description="Disordered" evidence="1">
    <location>
        <begin position="1"/>
        <end position="28"/>
    </location>
</feature>
<feature type="transmembrane region" description="Helical" evidence="2">
    <location>
        <begin position="40"/>
        <end position="60"/>
    </location>
</feature>
<accession>A0A927UB88</accession>
<proteinExistence type="predicted"/>
<feature type="compositionally biased region" description="Basic and acidic residues" evidence="1">
    <location>
        <begin position="1"/>
        <end position="24"/>
    </location>
</feature>
<comment type="caution">
    <text evidence="3">The sequence shown here is derived from an EMBL/GenBank/DDBJ whole genome shotgun (WGS) entry which is preliminary data.</text>
</comment>
<dbReference type="AlphaFoldDB" id="A0A927UB88"/>
<evidence type="ECO:0000256" key="1">
    <source>
        <dbReference type="SAM" id="MobiDB-lite"/>
    </source>
</evidence>
<reference evidence="3" key="1">
    <citation type="submission" date="2019-04" db="EMBL/GenBank/DDBJ databases">
        <title>Evolution of Biomass-Degrading Anaerobic Consortia Revealed by Metagenomics.</title>
        <authorList>
            <person name="Peng X."/>
        </authorList>
    </citation>
    <scope>NUCLEOTIDE SEQUENCE</scope>
    <source>
        <strain evidence="3">SIG311</strain>
    </source>
</reference>
<dbReference type="EMBL" id="SVER01000040">
    <property type="protein sequence ID" value="MBE5920602.1"/>
    <property type="molecule type" value="Genomic_DNA"/>
</dbReference>
<sequence>MEEFKIIKLPEKQQEGDKEEKEVQDFPVQDDDYTPPKKRYIFLLILLLIIVVSIMVIRTISTYDDYEVEKTWERKDSAESHYISYNNNLLKYSADGIFYTGFDGALIWNYTYDMTNPCVDISGDYIVVYDKKGTEVDIFSSKGFIKSIGTTTPVVEAKVASQGSVALLLQENSVSYIQMYDKKGSLLVAGEIHPENKGFPVSMALSSDATRLLLSVINVDDGEVSSELIFYDFTSAGKKEQDNIAATYQYIGTLIPKVDFVKNNKAIAFADSKIIIFNNNFKASVAKDISVNEEMKSIFYNDSHFGYICEKALETGEVVNELNVYNLYGFKNVSKEVDNSYEEVSILENDYILLKNENEIALYNLQGIEKFNYKFDEVVYDVISTTAAKRYYVIQKDKTEEIYLK</sequence>
<keyword evidence="2" id="KW-0812">Transmembrane</keyword>
<organism evidence="3 4">
    <name type="scientific">Pseudobutyrivibrio ruminis</name>
    <dbReference type="NCBI Taxonomy" id="46206"/>
    <lineage>
        <taxon>Bacteria</taxon>
        <taxon>Bacillati</taxon>
        <taxon>Bacillota</taxon>
        <taxon>Clostridia</taxon>
        <taxon>Lachnospirales</taxon>
        <taxon>Lachnospiraceae</taxon>
        <taxon>Pseudobutyrivibrio</taxon>
    </lineage>
</organism>
<protein>
    <submittedName>
        <fullName evidence="3">Uncharacterized protein</fullName>
    </submittedName>
</protein>
<evidence type="ECO:0000313" key="3">
    <source>
        <dbReference type="EMBL" id="MBE5920602.1"/>
    </source>
</evidence>
<dbReference type="Proteomes" id="UP000766246">
    <property type="component" value="Unassembled WGS sequence"/>
</dbReference>
<evidence type="ECO:0000256" key="2">
    <source>
        <dbReference type="SAM" id="Phobius"/>
    </source>
</evidence>